<keyword evidence="1" id="KW-0812">Transmembrane</keyword>
<name>A0A0M3IK71_ASCLU</name>
<dbReference type="Proteomes" id="UP000036681">
    <property type="component" value="Unplaced"/>
</dbReference>
<dbReference type="WBParaSite" id="ALUE_0001912201-mRNA-1">
    <property type="protein sequence ID" value="ALUE_0001912201-mRNA-1"/>
    <property type="gene ID" value="ALUE_0001912201"/>
</dbReference>
<keyword evidence="2" id="KW-1185">Reference proteome</keyword>
<protein>
    <submittedName>
        <fullName evidence="3">Na_Ca_ex domain-containing protein</fullName>
    </submittedName>
</protein>
<organism evidence="2 3">
    <name type="scientific">Ascaris lumbricoides</name>
    <name type="common">Giant roundworm</name>
    <dbReference type="NCBI Taxonomy" id="6252"/>
    <lineage>
        <taxon>Eukaryota</taxon>
        <taxon>Metazoa</taxon>
        <taxon>Ecdysozoa</taxon>
        <taxon>Nematoda</taxon>
        <taxon>Chromadorea</taxon>
        <taxon>Rhabditida</taxon>
        <taxon>Spirurina</taxon>
        <taxon>Ascaridomorpha</taxon>
        <taxon>Ascaridoidea</taxon>
        <taxon>Ascarididae</taxon>
        <taxon>Ascaris</taxon>
    </lineage>
</organism>
<evidence type="ECO:0000313" key="2">
    <source>
        <dbReference type="Proteomes" id="UP000036681"/>
    </source>
</evidence>
<reference evidence="3" key="1">
    <citation type="submission" date="2017-02" db="UniProtKB">
        <authorList>
            <consortium name="WormBaseParasite"/>
        </authorList>
    </citation>
    <scope>IDENTIFICATION</scope>
</reference>
<feature type="transmembrane region" description="Helical" evidence="1">
    <location>
        <begin position="36"/>
        <end position="57"/>
    </location>
</feature>
<accession>A0A0M3IK71</accession>
<keyword evidence="1" id="KW-1133">Transmembrane helix</keyword>
<dbReference type="AlphaFoldDB" id="A0A0M3IK71"/>
<sequence length="75" mass="8055">MVVFSVMGISDCVAVVRWVRREDLLEAGDSSCVASGANSCIILICVLPGTFFLFFFISESSTDNERLLSGSSEVA</sequence>
<proteinExistence type="predicted"/>
<evidence type="ECO:0000256" key="1">
    <source>
        <dbReference type="SAM" id="Phobius"/>
    </source>
</evidence>
<keyword evidence="1" id="KW-0472">Membrane</keyword>
<evidence type="ECO:0000313" key="3">
    <source>
        <dbReference type="WBParaSite" id="ALUE_0001912201-mRNA-1"/>
    </source>
</evidence>